<dbReference type="AlphaFoldDB" id="A0AAD1Z4W6"/>
<evidence type="ECO:0000256" key="1">
    <source>
        <dbReference type="SAM" id="MobiDB-lite"/>
    </source>
</evidence>
<evidence type="ECO:0000313" key="3">
    <source>
        <dbReference type="EMBL" id="CAI9762710.1"/>
    </source>
</evidence>
<accession>A0AAD1Z4W6</accession>
<evidence type="ECO:0000313" key="4">
    <source>
        <dbReference type="Proteomes" id="UP000834106"/>
    </source>
</evidence>
<dbReference type="EMBL" id="OU503041">
    <property type="protein sequence ID" value="CAI9762710.1"/>
    <property type="molecule type" value="Genomic_DNA"/>
</dbReference>
<dbReference type="PROSITE" id="PS51257">
    <property type="entry name" value="PROKAR_LIPOPROTEIN"/>
    <property type="match status" value="1"/>
</dbReference>
<dbReference type="PANTHER" id="PTHR33592:SF3">
    <property type="entry name" value="TRANSMEMBRANE PROTEIN"/>
    <property type="match status" value="1"/>
</dbReference>
<feature type="region of interest" description="Disordered" evidence="1">
    <location>
        <begin position="47"/>
        <end position="118"/>
    </location>
</feature>
<protein>
    <submittedName>
        <fullName evidence="3">Uncharacterized protein</fullName>
    </submittedName>
</protein>
<proteinExistence type="predicted"/>
<keyword evidence="2" id="KW-0732">Signal</keyword>
<feature type="compositionally biased region" description="Polar residues" evidence="1">
    <location>
        <begin position="98"/>
        <end position="118"/>
    </location>
</feature>
<gene>
    <name evidence="3" type="ORF">FPE_LOCUS10140</name>
</gene>
<feature type="signal peptide" evidence="2">
    <location>
        <begin position="1"/>
        <end position="26"/>
    </location>
</feature>
<feature type="compositionally biased region" description="Low complexity" evidence="1">
    <location>
        <begin position="86"/>
        <end position="96"/>
    </location>
</feature>
<sequence length="118" mass="12203">MGSIKTTYFLILCIFLVSISCQQANAIRALGMEKWLREQVPLLASLPRGPVPPSSGSPCTYIPGPPGSSTGTCPLNEKHFAGGGAAHAPPASPRSAINYGSTSSSTTNHETGKNDSTS</sequence>
<reference evidence="3" key="1">
    <citation type="submission" date="2023-05" db="EMBL/GenBank/DDBJ databases">
        <authorList>
            <person name="Huff M."/>
        </authorList>
    </citation>
    <scope>NUCLEOTIDE SEQUENCE</scope>
</reference>
<dbReference type="PANTHER" id="PTHR33592">
    <property type="entry name" value="TRANSMEMBRANE PROTEIN"/>
    <property type="match status" value="1"/>
</dbReference>
<evidence type="ECO:0000256" key="2">
    <source>
        <dbReference type="SAM" id="SignalP"/>
    </source>
</evidence>
<dbReference type="Proteomes" id="UP000834106">
    <property type="component" value="Chromosome 6"/>
</dbReference>
<keyword evidence="4" id="KW-1185">Reference proteome</keyword>
<organism evidence="3 4">
    <name type="scientific">Fraxinus pennsylvanica</name>
    <dbReference type="NCBI Taxonomy" id="56036"/>
    <lineage>
        <taxon>Eukaryota</taxon>
        <taxon>Viridiplantae</taxon>
        <taxon>Streptophyta</taxon>
        <taxon>Embryophyta</taxon>
        <taxon>Tracheophyta</taxon>
        <taxon>Spermatophyta</taxon>
        <taxon>Magnoliopsida</taxon>
        <taxon>eudicotyledons</taxon>
        <taxon>Gunneridae</taxon>
        <taxon>Pentapetalae</taxon>
        <taxon>asterids</taxon>
        <taxon>lamiids</taxon>
        <taxon>Lamiales</taxon>
        <taxon>Oleaceae</taxon>
        <taxon>Oleeae</taxon>
        <taxon>Fraxinus</taxon>
    </lineage>
</organism>
<feature type="chain" id="PRO_5041994156" evidence="2">
    <location>
        <begin position="27"/>
        <end position="118"/>
    </location>
</feature>
<name>A0AAD1Z4W6_9LAMI</name>